<dbReference type="GO" id="GO:0008360">
    <property type="term" value="P:regulation of cell shape"/>
    <property type="evidence" value="ECO:0007669"/>
    <property type="project" value="UniProtKB-KW"/>
</dbReference>
<keyword evidence="5 8" id="KW-0472">Membrane</keyword>
<dbReference type="Proteomes" id="UP000245462">
    <property type="component" value="Unassembled WGS sequence"/>
</dbReference>
<feature type="transmembrane region" description="Helical" evidence="8">
    <location>
        <begin position="393"/>
        <end position="412"/>
    </location>
</feature>
<evidence type="ECO:0000256" key="2">
    <source>
        <dbReference type="ARBA" id="ARBA00022692"/>
    </source>
</evidence>
<dbReference type="GeneID" id="94551179"/>
<dbReference type="PANTHER" id="PTHR30474:SF1">
    <property type="entry name" value="PEPTIDOGLYCAN GLYCOSYLTRANSFERASE MRDB"/>
    <property type="match status" value="1"/>
</dbReference>
<feature type="transmembrane region" description="Helical" evidence="8">
    <location>
        <begin position="294"/>
        <end position="312"/>
    </location>
</feature>
<dbReference type="EMBL" id="QEKY01000013">
    <property type="protein sequence ID" value="PVZ08357.1"/>
    <property type="molecule type" value="Genomic_DNA"/>
</dbReference>
<feature type="transmembrane region" description="Helical" evidence="8">
    <location>
        <begin position="14"/>
        <end position="33"/>
    </location>
</feature>
<dbReference type="GO" id="GO:0032153">
    <property type="term" value="C:cell division site"/>
    <property type="evidence" value="ECO:0007669"/>
    <property type="project" value="TreeGrafter"/>
</dbReference>
<feature type="transmembrane region" description="Helical" evidence="8">
    <location>
        <begin position="79"/>
        <end position="99"/>
    </location>
</feature>
<sequence length="487" mass="54565">MYSNGDRTDYKKRIDWFTIALYLLLVVAGWFAICGASYDFDMSRLFAFGSRPMMQLLWIGLAVVIGFMVLLIETDIFESLAPVFYVAMLGLLALTIFIAPDIKGSHSWLVIGPLRLQPAEFAKVTTALFLAWKLSQSDFVLRGMKSYVYAFGIIFIPVLLILMQNETGSALVYVAFFLALYREGLTGIFLGIAFCAVLFFVTALKLQGDLWWGHTDAAEWSVVTMTSLIAILLVRLYTKERSRFYWLALGLTAIAYGVSIALSYFVPVNFLWTAYGLLVLLVVWVLVMAVRRYLLAYLLIAVFVLGSIGYLFSVDYVFNEVMQPHQQMRIKVALGIEEDLRGGGYNVDQSKIAIGSGGFLGKGFLKGTQTKLKYVPEQDTDFIFCTVGEEQGFVGSILLLITYATLIIRIVWLAERQTKVFSRVYGHSVAGILLFHLSINVGMVIGLVPVIGIPLPFFSYGGSSLWGFTLLIFILLRLDADRDPRKR</sequence>
<feature type="transmembrane region" description="Helical" evidence="8">
    <location>
        <begin position="457"/>
        <end position="478"/>
    </location>
</feature>
<dbReference type="OrthoDB" id="9768187at2"/>
<protein>
    <recommendedName>
        <fullName evidence="7">Cell wall polymerase</fullName>
    </recommendedName>
    <alternativeName>
        <fullName evidence="6">Peptidoglycan polymerase</fullName>
    </alternativeName>
</protein>
<evidence type="ECO:0000256" key="8">
    <source>
        <dbReference type="SAM" id="Phobius"/>
    </source>
</evidence>
<feature type="transmembrane region" description="Helical" evidence="8">
    <location>
        <begin position="220"/>
        <end position="237"/>
    </location>
</feature>
<feature type="transmembrane region" description="Helical" evidence="8">
    <location>
        <begin position="424"/>
        <end position="451"/>
    </location>
</feature>
<feature type="transmembrane region" description="Helical" evidence="8">
    <location>
        <begin position="244"/>
        <end position="264"/>
    </location>
</feature>
<dbReference type="NCBIfam" id="NF037961">
    <property type="entry name" value="RodA_shape"/>
    <property type="match status" value="2"/>
</dbReference>
<dbReference type="PROSITE" id="PS00428">
    <property type="entry name" value="FTSW_RODA_SPOVE"/>
    <property type="match status" value="1"/>
</dbReference>
<dbReference type="AlphaFoldDB" id="A0A2U1F831"/>
<evidence type="ECO:0000256" key="1">
    <source>
        <dbReference type="ARBA" id="ARBA00004141"/>
    </source>
</evidence>
<gene>
    <name evidence="9" type="ORF">C7382_1139</name>
</gene>
<comment type="subcellular location">
    <subcellularLocation>
        <location evidence="1">Membrane</location>
        <topology evidence="1">Multi-pass membrane protein</topology>
    </subcellularLocation>
</comment>
<accession>A0A2U1F831</accession>
<evidence type="ECO:0000256" key="4">
    <source>
        <dbReference type="ARBA" id="ARBA00022989"/>
    </source>
</evidence>
<evidence type="ECO:0000256" key="5">
    <source>
        <dbReference type="ARBA" id="ARBA00023136"/>
    </source>
</evidence>
<dbReference type="RefSeq" id="WP_116679715.1">
    <property type="nucleotide sequence ID" value="NZ_QEKY01000013.1"/>
</dbReference>
<dbReference type="GO" id="GO:0051301">
    <property type="term" value="P:cell division"/>
    <property type="evidence" value="ECO:0007669"/>
    <property type="project" value="InterPro"/>
</dbReference>
<evidence type="ECO:0000256" key="6">
    <source>
        <dbReference type="ARBA" id="ARBA00032370"/>
    </source>
</evidence>
<dbReference type="PANTHER" id="PTHR30474">
    <property type="entry name" value="CELL CYCLE PROTEIN"/>
    <property type="match status" value="1"/>
</dbReference>
<evidence type="ECO:0000313" key="10">
    <source>
        <dbReference type="Proteomes" id="UP000245462"/>
    </source>
</evidence>
<keyword evidence="3" id="KW-0133">Cell shape</keyword>
<dbReference type="GO" id="GO:0005886">
    <property type="term" value="C:plasma membrane"/>
    <property type="evidence" value="ECO:0007669"/>
    <property type="project" value="TreeGrafter"/>
</dbReference>
<keyword evidence="4 8" id="KW-1133">Transmembrane helix</keyword>
<organism evidence="9 10">
    <name type="scientific">Porphyromonas loveana</name>
    <dbReference type="NCBI Taxonomy" id="1884669"/>
    <lineage>
        <taxon>Bacteria</taxon>
        <taxon>Pseudomonadati</taxon>
        <taxon>Bacteroidota</taxon>
        <taxon>Bacteroidia</taxon>
        <taxon>Bacteroidales</taxon>
        <taxon>Porphyromonadaceae</taxon>
        <taxon>Porphyromonas</taxon>
    </lineage>
</organism>
<keyword evidence="10" id="KW-1185">Reference proteome</keyword>
<dbReference type="InterPro" id="IPR018365">
    <property type="entry name" value="Cell_cycle_FtsW-rel_CS"/>
</dbReference>
<dbReference type="InterPro" id="IPR001182">
    <property type="entry name" value="FtsW/RodA"/>
</dbReference>
<reference evidence="9 10" key="1">
    <citation type="submission" date="2018-04" db="EMBL/GenBank/DDBJ databases">
        <title>Genomic Encyclopedia of Type Strains, Phase IV (KMG-IV): sequencing the most valuable type-strain genomes for metagenomic binning, comparative biology and taxonomic classification.</title>
        <authorList>
            <person name="Goeker M."/>
        </authorList>
    </citation>
    <scope>NUCLEOTIDE SEQUENCE [LARGE SCALE GENOMIC DNA]</scope>
    <source>
        <strain evidence="9 10">DSM 28520</strain>
    </source>
</reference>
<keyword evidence="2 8" id="KW-0812">Transmembrane</keyword>
<evidence type="ECO:0000256" key="3">
    <source>
        <dbReference type="ARBA" id="ARBA00022960"/>
    </source>
</evidence>
<feature type="transmembrane region" description="Helical" evidence="8">
    <location>
        <begin position="146"/>
        <end position="163"/>
    </location>
</feature>
<feature type="transmembrane region" description="Helical" evidence="8">
    <location>
        <begin position="53"/>
        <end position="72"/>
    </location>
</feature>
<feature type="transmembrane region" description="Helical" evidence="8">
    <location>
        <begin position="270"/>
        <end position="287"/>
    </location>
</feature>
<feature type="transmembrane region" description="Helical" evidence="8">
    <location>
        <begin position="170"/>
        <end position="200"/>
    </location>
</feature>
<proteinExistence type="predicted"/>
<evidence type="ECO:0000313" key="9">
    <source>
        <dbReference type="EMBL" id="PVZ08357.1"/>
    </source>
</evidence>
<evidence type="ECO:0000256" key="7">
    <source>
        <dbReference type="ARBA" id="ARBA00033270"/>
    </source>
</evidence>
<dbReference type="GO" id="GO:0015648">
    <property type="term" value="F:lipid-linked peptidoglycan transporter activity"/>
    <property type="evidence" value="ECO:0007669"/>
    <property type="project" value="TreeGrafter"/>
</dbReference>
<comment type="caution">
    <text evidence="9">The sequence shown here is derived from an EMBL/GenBank/DDBJ whole genome shotgun (WGS) entry which is preliminary data.</text>
</comment>
<dbReference type="Pfam" id="PF01098">
    <property type="entry name" value="FTSW_RODA_SPOVE"/>
    <property type="match status" value="2"/>
</dbReference>
<name>A0A2U1F831_9PORP</name>